<proteinExistence type="predicted"/>
<keyword evidence="2" id="KW-1133">Transmembrane helix</keyword>
<name>A0ABN8A6Y5_9BACI</name>
<sequence length="203" mass="22995">MLVNIDLLPKKRARNITAPLVYGICGFFVLTVSVALFYFYHLVNNDVKTAEQELATVQELRFAQEAALNNPEGGSSSKRLQDTVLWAEEYPLEMVPIMQDLIRLLPDRGFIQRFSYDETGILNLSVQFDESKDAAYFLYHLNESPLYHSIELSSIATVSMETETTTGILPRYVGQYNLGFDRSKFQSSEEAEESVEDVGGEDE</sequence>
<evidence type="ECO:0000313" key="3">
    <source>
        <dbReference type="EMBL" id="CAG9619506.1"/>
    </source>
</evidence>
<evidence type="ECO:0000256" key="1">
    <source>
        <dbReference type="SAM" id="MobiDB-lite"/>
    </source>
</evidence>
<evidence type="ECO:0008006" key="5">
    <source>
        <dbReference type="Google" id="ProtNLM"/>
    </source>
</evidence>
<dbReference type="Proteomes" id="UP000789833">
    <property type="component" value="Unassembled WGS sequence"/>
</dbReference>
<reference evidence="3 4" key="1">
    <citation type="submission" date="2021-10" db="EMBL/GenBank/DDBJ databases">
        <authorList>
            <person name="Criscuolo A."/>
        </authorList>
    </citation>
    <scope>NUCLEOTIDE SEQUENCE [LARGE SCALE GENOMIC DNA]</scope>
    <source>
        <strain evidence="4">CIP 111883</strain>
    </source>
</reference>
<keyword evidence="2" id="KW-0812">Transmembrane</keyword>
<dbReference type="RefSeq" id="WP_230499433.1">
    <property type="nucleotide sequence ID" value="NZ_CAKJTJ010000001.1"/>
</dbReference>
<accession>A0ABN8A6Y5</accession>
<feature type="region of interest" description="Disordered" evidence="1">
    <location>
        <begin position="184"/>
        <end position="203"/>
    </location>
</feature>
<keyword evidence="4" id="KW-1185">Reference proteome</keyword>
<organism evidence="3 4">
    <name type="scientific">Sutcliffiella rhizosphaerae</name>
    <dbReference type="NCBI Taxonomy" id="2880967"/>
    <lineage>
        <taxon>Bacteria</taxon>
        <taxon>Bacillati</taxon>
        <taxon>Bacillota</taxon>
        <taxon>Bacilli</taxon>
        <taxon>Bacillales</taxon>
        <taxon>Bacillaceae</taxon>
        <taxon>Sutcliffiella</taxon>
    </lineage>
</organism>
<comment type="caution">
    <text evidence="3">The sequence shown here is derived from an EMBL/GenBank/DDBJ whole genome shotgun (WGS) entry which is preliminary data.</text>
</comment>
<feature type="compositionally biased region" description="Acidic residues" evidence="1">
    <location>
        <begin position="189"/>
        <end position="203"/>
    </location>
</feature>
<dbReference type="EMBL" id="CAKJTJ010000001">
    <property type="protein sequence ID" value="CAG9619506.1"/>
    <property type="molecule type" value="Genomic_DNA"/>
</dbReference>
<protein>
    <recommendedName>
        <fullName evidence="5">Type IV pilus assembly protein PilN</fullName>
    </recommendedName>
</protein>
<gene>
    <name evidence="3" type="ORF">BACCIP111883_00273</name>
</gene>
<feature type="transmembrane region" description="Helical" evidence="2">
    <location>
        <begin position="20"/>
        <end position="40"/>
    </location>
</feature>
<keyword evidence="2" id="KW-0472">Membrane</keyword>
<evidence type="ECO:0000313" key="4">
    <source>
        <dbReference type="Proteomes" id="UP000789833"/>
    </source>
</evidence>
<evidence type="ECO:0000256" key="2">
    <source>
        <dbReference type="SAM" id="Phobius"/>
    </source>
</evidence>